<dbReference type="AlphaFoldDB" id="A0AAV3IYF7"/>
<keyword evidence="4" id="KW-1185">Reference proteome</keyword>
<name>A0AAV3IYF7_ENTAV</name>
<accession>A0AAV3IYF7</accession>
<evidence type="ECO:0000313" key="3">
    <source>
        <dbReference type="EMBL" id="EOU22148.1"/>
    </source>
</evidence>
<evidence type="ECO:0000313" key="2">
    <source>
        <dbReference type="EMBL" id="EOT43000.1"/>
    </source>
</evidence>
<evidence type="ECO:0000256" key="1">
    <source>
        <dbReference type="SAM" id="Phobius"/>
    </source>
</evidence>
<sequence length="30" mass="3576">MIITIVMFSIIVIAAYNFLKSFSDYFRKDE</sequence>
<gene>
    <name evidence="3" type="ORF">I570_02350</name>
    <name evidence="2" type="ORF">OMU_02940</name>
</gene>
<keyword evidence="1" id="KW-1133">Transmembrane helix</keyword>
<evidence type="ECO:0000313" key="4">
    <source>
        <dbReference type="Proteomes" id="UP000014104"/>
    </source>
</evidence>
<feature type="transmembrane region" description="Helical" evidence="1">
    <location>
        <begin position="6"/>
        <end position="26"/>
    </location>
</feature>
<reference evidence="3 5" key="2">
    <citation type="submission" date="2013-03" db="EMBL/GenBank/DDBJ databases">
        <title>The Genome Sequence of Enterococcus avium ATCC_14025 (PacBio/Illumina hybrid assembly).</title>
        <authorList>
            <consortium name="The Broad Institute Genomics Platform"/>
            <consortium name="The Broad Institute Genome Sequencing Center for Infectious Disease"/>
            <person name="Earl A."/>
            <person name="Russ C."/>
            <person name="Gilmore M."/>
            <person name="Surin D."/>
            <person name="Walker B."/>
            <person name="Young S."/>
            <person name="Zeng Q."/>
            <person name="Gargeya S."/>
            <person name="Fitzgerald M."/>
            <person name="Haas B."/>
            <person name="Abouelleil A."/>
            <person name="Allen A.W."/>
            <person name="Alvarado L."/>
            <person name="Arachchi H.M."/>
            <person name="Berlin A.M."/>
            <person name="Chapman S.B."/>
            <person name="Gainer-Dewar J."/>
            <person name="Goldberg J."/>
            <person name="Griggs A."/>
            <person name="Gujja S."/>
            <person name="Hansen M."/>
            <person name="Howarth C."/>
            <person name="Imamovic A."/>
            <person name="Ireland A."/>
            <person name="Larimer J."/>
            <person name="McCowan C."/>
            <person name="Murphy C."/>
            <person name="Pearson M."/>
            <person name="Poon T.W."/>
            <person name="Priest M."/>
            <person name="Roberts A."/>
            <person name="Saif S."/>
            <person name="Shea T."/>
            <person name="Sisk P."/>
            <person name="Sykes S."/>
            <person name="Wortman J."/>
            <person name="Nusbaum C."/>
            <person name="Birren B."/>
        </authorList>
    </citation>
    <scope>NUCLEOTIDE SEQUENCE [LARGE SCALE GENOMIC DNA]</scope>
    <source>
        <strain evidence="3 5">ATCC 14025</strain>
    </source>
</reference>
<proteinExistence type="predicted"/>
<protein>
    <submittedName>
        <fullName evidence="3">Uncharacterized protein</fullName>
    </submittedName>
</protein>
<dbReference type="EMBL" id="AHYV01000030">
    <property type="protein sequence ID" value="EOT43000.1"/>
    <property type="molecule type" value="Genomic_DNA"/>
</dbReference>
<evidence type="ECO:0000313" key="5">
    <source>
        <dbReference type="Proteomes" id="UP000014107"/>
    </source>
</evidence>
<dbReference type="EMBL" id="ASWL01000003">
    <property type="protein sequence ID" value="EOU22148.1"/>
    <property type="molecule type" value="Genomic_DNA"/>
</dbReference>
<comment type="caution">
    <text evidence="3">The sequence shown here is derived from an EMBL/GenBank/DDBJ whole genome shotgun (WGS) entry which is preliminary data.</text>
</comment>
<organism evidence="3 5">
    <name type="scientific">Enterococcus avium ATCC 14025</name>
    <dbReference type="NCBI Taxonomy" id="1140002"/>
    <lineage>
        <taxon>Bacteria</taxon>
        <taxon>Bacillati</taxon>
        <taxon>Bacillota</taxon>
        <taxon>Bacilli</taxon>
        <taxon>Lactobacillales</taxon>
        <taxon>Enterococcaceae</taxon>
        <taxon>Enterococcus</taxon>
    </lineage>
</organism>
<keyword evidence="1" id="KW-0812">Transmembrane</keyword>
<dbReference type="Proteomes" id="UP000014107">
    <property type="component" value="Unassembled WGS sequence"/>
</dbReference>
<reference evidence="2 4" key="1">
    <citation type="submission" date="2013-03" db="EMBL/GenBank/DDBJ databases">
        <title>The Genome Sequence of Enterococcus avium ATCC_14025 (Illumina only assembly).</title>
        <authorList>
            <consortium name="The Broad Institute Genomics Platform"/>
            <consortium name="The Broad Institute Genome Sequencing Center for Infectious Disease"/>
            <person name="Earl A."/>
            <person name="Russ C."/>
            <person name="Gilmore M."/>
            <person name="Surin D."/>
            <person name="Walker B."/>
            <person name="Young S."/>
            <person name="Zeng Q."/>
            <person name="Gargeya S."/>
            <person name="Fitzgerald M."/>
            <person name="Haas B."/>
            <person name="Abouelleil A."/>
            <person name="Allen A.W."/>
            <person name="Alvarado L."/>
            <person name="Arachchi H.M."/>
            <person name="Berlin A.M."/>
            <person name="Chapman S.B."/>
            <person name="Gainer-Dewar J."/>
            <person name="Goldberg J."/>
            <person name="Griggs A."/>
            <person name="Gujja S."/>
            <person name="Hansen M."/>
            <person name="Howarth C."/>
            <person name="Imamovic A."/>
            <person name="Ireland A."/>
            <person name="Larimer J."/>
            <person name="McCowan C."/>
            <person name="Murphy C."/>
            <person name="Pearson M."/>
            <person name="Poon T.W."/>
            <person name="Priest M."/>
            <person name="Roberts A."/>
            <person name="Saif S."/>
            <person name="Shea T."/>
            <person name="Sisk P."/>
            <person name="Sykes S."/>
            <person name="Wortman J."/>
            <person name="Nusbaum C."/>
            <person name="Birren B."/>
        </authorList>
    </citation>
    <scope>NUCLEOTIDE SEQUENCE [LARGE SCALE GENOMIC DNA]</scope>
    <source>
        <strain evidence="2 4">ATCC 14025</strain>
    </source>
</reference>
<keyword evidence="1" id="KW-0472">Membrane</keyword>
<dbReference type="Proteomes" id="UP000014104">
    <property type="component" value="Unassembled WGS sequence"/>
</dbReference>